<dbReference type="InterPro" id="IPR014710">
    <property type="entry name" value="RmlC-like_jellyroll"/>
</dbReference>
<protein>
    <recommendedName>
        <fullName evidence="5">ROK family transcriptional regulator</fullName>
    </recommendedName>
</protein>
<dbReference type="RefSeq" id="WP_113951653.1">
    <property type="nucleotide sequence ID" value="NZ_QNQU01000031.1"/>
</dbReference>
<accession>A0A366KM30</accession>
<dbReference type="InterPro" id="IPR051804">
    <property type="entry name" value="Carb_Metab_Reg_Kinase/Isom"/>
</dbReference>
<keyword evidence="1" id="KW-0479">Metal-binding</keyword>
<reference evidence="3 4" key="1">
    <citation type="submission" date="2018-07" db="EMBL/GenBank/DDBJ databases">
        <title>A draft genome of a endophytic bacteria, a new species of Pedobacter.</title>
        <authorList>
            <person name="Zhang Z.D."/>
            <person name="Chen Z.J."/>
        </authorList>
    </citation>
    <scope>NUCLEOTIDE SEQUENCE [LARGE SCALE GENOMIC DNA]</scope>
    <source>
        <strain evidence="3 4">RS10</strain>
    </source>
</reference>
<dbReference type="CDD" id="cd07010">
    <property type="entry name" value="cupin_PMI_type_I_N_bac"/>
    <property type="match status" value="1"/>
</dbReference>
<evidence type="ECO:0000313" key="4">
    <source>
        <dbReference type="Proteomes" id="UP000252081"/>
    </source>
</evidence>
<organism evidence="3 4">
    <name type="scientific">Pedobacter miscanthi</name>
    <dbReference type="NCBI Taxonomy" id="2259170"/>
    <lineage>
        <taxon>Bacteria</taxon>
        <taxon>Pseudomonadati</taxon>
        <taxon>Bacteroidota</taxon>
        <taxon>Sphingobacteriia</taxon>
        <taxon>Sphingobacteriales</taxon>
        <taxon>Sphingobacteriaceae</taxon>
        <taxon>Pedobacter</taxon>
    </lineage>
</organism>
<dbReference type="OrthoDB" id="9808275at2"/>
<dbReference type="AlphaFoldDB" id="A0A366KM30"/>
<proteinExistence type="predicted"/>
<sequence>MEVKNNVEETPAINKWRQSGEKILPANINNINLSSEGYNLYPVHPLGDNKIFNGYPSLASWIIEQKTVIIDGYIGVFWQEIESLLQREFTKHQIRVNWIRSSASMKTSQEVSQMVEPFLGEDKSVWGKKTTLQLGDFFNDDYHFIQPDTTCEVNIIIGMGAALVNWDAPVVYLEIPKNEIQYRMRAGSVTNLGADDVANGAEMYKRFYFVDWVVLNDHKAQILNRISGVADVQHQSNINWIFANELRKGLKHISQSLFRVRPWFEAGAWGGHWLQENIEGLNKDEVNYAWSFELIVPENGIVFESDGYLLEVAFDFLMISEYESVLGKHAPVFGTEFPIRFDFLDTIDGGNLSVQCHPSLKYIREEFGENITQDETYYILECKDDAKVYLGFQEDINPIEFNKVLIDSQQFKQEIDIEKYVQAHDARKHDLFLIPNSTVHSAGANNLVLEISATPYIFTFKMYDWLRLGLDGKPRPINIEHAFKNLDFSRKGNVVTQQLISKPSVIEKGIDWELIHLPTHEEHFYDVHRLEFESEITLKTNNTCHILMLVEGTAIKVKTTAGDITRFNYAETFVIPAAAQSYTLINTGKGRAKVIKAFVKDAVDLLINHR</sequence>
<evidence type="ECO:0000256" key="2">
    <source>
        <dbReference type="ARBA" id="ARBA00022833"/>
    </source>
</evidence>
<evidence type="ECO:0000256" key="1">
    <source>
        <dbReference type="ARBA" id="ARBA00022723"/>
    </source>
</evidence>
<dbReference type="EMBL" id="QNQU01000031">
    <property type="protein sequence ID" value="RBQ02736.1"/>
    <property type="molecule type" value="Genomic_DNA"/>
</dbReference>
<dbReference type="Gene3D" id="2.60.120.10">
    <property type="entry name" value="Jelly Rolls"/>
    <property type="match status" value="2"/>
</dbReference>
<dbReference type="GO" id="GO:0046872">
    <property type="term" value="F:metal ion binding"/>
    <property type="evidence" value="ECO:0007669"/>
    <property type="project" value="UniProtKB-KW"/>
</dbReference>
<evidence type="ECO:0008006" key="5">
    <source>
        <dbReference type="Google" id="ProtNLM"/>
    </source>
</evidence>
<gene>
    <name evidence="3" type="ORF">DRW42_25215</name>
</gene>
<dbReference type="SUPFAM" id="SSF51182">
    <property type="entry name" value="RmlC-like cupins"/>
    <property type="match status" value="1"/>
</dbReference>
<name>A0A366KM30_9SPHI</name>
<keyword evidence="2" id="KW-0862">Zinc</keyword>
<dbReference type="InterPro" id="IPR011051">
    <property type="entry name" value="RmlC_Cupin_sf"/>
</dbReference>
<dbReference type="Proteomes" id="UP000252081">
    <property type="component" value="Unassembled WGS sequence"/>
</dbReference>
<keyword evidence="4" id="KW-1185">Reference proteome</keyword>
<comment type="caution">
    <text evidence="3">The sequence shown here is derived from an EMBL/GenBank/DDBJ whole genome shotgun (WGS) entry which is preliminary data.</text>
</comment>
<dbReference type="PANTHER" id="PTHR42742">
    <property type="entry name" value="TRANSCRIPTIONAL REPRESSOR MPRA"/>
    <property type="match status" value="1"/>
</dbReference>
<evidence type="ECO:0000313" key="3">
    <source>
        <dbReference type="EMBL" id="RBQ02736.1"/>
    </source>
</evidence>
<dbReference type="PANTHER" id="PTHR42742:SF3">
    <property type="entry name" value="FRUCTOKINASE"/>
    <property type="match status" value="1"/>
</dbReference>